<evidence type="ECO:0000313" key="2">
    <source>
        <dbReference type="Proteomes" id="UP000182993"/>
    </source>
</evidence>
<dbReference type="AlphaFoldDB" id="A0A1J0LW43"/>
<dbReference type="RefSeq" id="WP_126186935.1">
    <property type="nucleotide sequence ID" value="NZ_CP016314.1"/>
</dbReference>
<reference evidence="2" key="1">
    <citation type="submission" date="2016-06" db="EMBL/GenBank/DDBJ databases">
        <title>Whole genome sequencing of Thermus brockianus strain GE-1.</title>
        <authorList>
            <person name="Schaefers C."/>
            <person name="Blank S."/>
            <person name="Wiebusch S."/>
            <person name="Elleuche S."/>
            <person name="Antranikian G."/>
        </authorList>
    </citation>
    <scope>NUCLEOTIDE SEQUENCE [LARGE SCALE GENOMIC DNA]</scope>
    <source>
        <strain evidence="2">GE-1</strain>
        <plasmid evidence="2">ptb2</plasmid>
    </source>
</reference>
<dbReference type="KEGG" id="tbc:A0O31_02585"/>
<proteinExistence type="predicted"/>
<dbReference type="InterPro" id="IPR036782">
    <property type="entry name" value="NE0471-like_N"/>
</dbReference>
<dbReference type="EMBL" id="CP016314">
    <property type="protein sequence ID" value="APD10601.1"/>
    <property type="molecule type" value="Genomic_DNA"/>
</dbReference>
<geneLocation type="plasmid" evidence="2">
    <name>ptb2</name>
</geneLocation>
<protein>
    <recommendedName>
        <fullName evidence="3">DUF2442 domain-containing protein</fullName>
    </recommendedName>
</protein>
<gene>
    <name evidence="1" type="ORF">A0O31_02585</name>
</gene>
<dbReference type="Proteomes" id="UP000182993">
    <property type="component" value="Plasmid pTB2"/>
</dbReference>
<sequence>MVVEVVEARPLEVLKLWLRFSDGKEGVVDLSALELPGLLSRLRDPGFFAQVRVDPELGAPVWPGGLDLDPLVLYAQALGTGLPLPAEASGA</sequence>
<evidence type="ECO:0000313" key="1">
    <source>
        <dbReference type="EMBL" id="APD10601.1"/>
    </source>
</evidence>
<organism evidence="1 2">
    <name type="scientific">Thermus brockianus</name>
    <dbReference type="NCBI Taxonomy" id="56956"/>
    <lineage>
        <taxon>Bacteria</taxon>
        <taxon>Thermotogati</taxon>
        <taxon>Deinococcota</taxon>
        <taxon>Deinococci</taxon>
        <taxon>Thermales</taxon>
        <taxon>Thermaceae</taxon>
        <taxon>Thermus</taxon>
    </lineage>
</organism>
<dbReference type="OrthoDB" id="162796at2"/>
<dbReference type="InterPro" id="IPR018841">
    <property type="entry name" value="DUF2442"/>
</dbReference>
<name>A0A1J0LW43_THEBO</name>
<keyword evidence="1" id="KW-0614">Plasmid</keyword>
<accession>A0A1J0LW43</accession>
<dbReference type="Gene3D" id="3.30.2020.10">
    <property type="entry name" value="NE0471-like N-terminal domain"/>
    <property type="match status" value="1"/>
</dbReference>
<evidence type="ECO:0008006" key="3">
    <source>
        <dbReference type="Google" id="ProtNLM"/>
    </source>
</evidence>
<dbReference type="SUPFAM" id="SSF143880">
    <property type="entry name" value="NE0471 N-terminal domain-like"/>
    <property type="match status" value="1"/>
</dbReference>
<dbReference type="Pfam" id="PF10387">
    <property type="entry name" value="DUF2442"/>
    <property type="match status" value="1"/>
</dbReference>